<dbReference type="STRING" id="1449351.RISW2_22990"/>
<evidence type="ECO:0000313" key="2">
    <source>
        <dbReference type="Proteomes" id="UP000023430"/>
    </source>
</evidence>
<dbReference type="EMBL" id="JAME01000085">
    <property type="protein sequence ID" value="ETX26523.1"/>
    <property type="molecule type" value="Genomic_DNA"/>
</dbReference>
<comment type="caution">
    <text evidence="1">The sequence shown here is derived from an EMBL/GenBank/DDBJ whole genome shotgun (WGS) entry which is preliminary data.</text>
</comment>
<dbReference type="Proteomes" id="UP000023430">
    <property type="component" value="Unassembled WGS sequence"/>
</dbReference>
<protein>
    <submittedName>
        <fullName evidence="1">Uncharacterized protein</fullName>
    </submittedName>
</protein>
<gene>
    <name evidence="1" type="ORF">RISW2_22990</name>
</gene>
<accession>X7F1D1</accession>
<proteinExistence type="predicted"/>
<keyword evidence="2" id="KW-1185">Reference proteome</keyword>
<reference evidence="1 2" key="1">
    <citation type="submission" date="2014-01" db="EMBL/GenBank/DDBJ databases">
        <title>Roseivivax isoporae LMG 25204 Genome Sequencing.</title>
        <authorList>
            <person name="Lai Q."/>
            <person name="Li G."/>
            <person name="Shao Z."/>
        </authorList>
    </citation>
    <scope>NUCLEOTIDE SEQUENCE [LARGE SCALE GENOMIC DNA]</scope>
    <source>
        <strain evidence="1 2">LMG 25204</strain>
    </source>
</reference>
<evidence type="ECO:0000313" key="1">
    <source>
        <dbReference type="EMBL" id="ETX26523.1"/>
    </source>
</evidence>
<organism evidence="1 2">
    <name type="scientific">Roseivivax isoporae LMG 25204</name>
    <dbReference type="NCBI Taxonomy" id="1449351"/>
    <lineage>
        <taxon>Bacteria</taxon>
        <taxon>Pseudomonadati</taxon>
        <taxon>Pseudomonadota</taxon>
        <taxon>Alphaproteobacteria</taxon>
        <taxon>Rhodobacterales</taxon>
        <taxon>Roseobacteraceae</taxon>
        <taxon>Roseivivax</taxon>
    </lineage>
</organism>
<sequence>MFITGSLNCGVTARTYQSFFTFCTAVSMSKWQEIIVIEIGIGV</sequence>
<dbReference type="AlphaFoldDB" id="X7F1D1"/>
<name>X7F1D1_9RHOB</name>